<dbReference type="FunFam" id="3.30.210.10:FF:000001">
    <property type="entry name" value="DNA polymerase lambda"/>
    <property type="match status" value="1"/>
</dbReference>
<evidence type="ECO:0000313" key="21">
    <source>
        <dbReference type="Proteomes" id="UP001303373"/>
    </source>
</evidence>
<feature type="active site" description="Nucleophile; Schiff-base intermediate with DNA; for 5'-dRP lyase activity" evidence="17">
    <location>
        <position position="451"/>
    </location>
</feature>
<keyword evidence="15" id="KW-0539">Nucleus</keyword>
<dbReference type="InterPro" id="IPR022312">
    <property type="entry name" value="DNA_pol_X"/>
</dbReference>
<dbReference type="PANTHER" id="PTHR11276:SF28">
    <property type="entry name" value="DNA POLYMERASE LAMBDA"/>
    <property type="match status" value="1"/>
</dbReference>
<feature type="compositionally biased region" description="Polar residues" evidence="18">
    <location>
        <begin position="267"/>
        <end position="283"/>
    </location>
</feature>
<evidence type="ECO:0000259" key="19">
    <source>
        <dbReference type="PROSITE" id="PS50172"/>
    </source>
</evidence>
<dbReference type="PANTHER" id="PTHR11276">
    <property type="entry name" value="DNA POLYMERASE TYPE-X FAMILY MEMBER"/>
    <property type="match status" value="1"/>
</dbReference>
<evidence type="ECO:0000256" key="7">
    <source>
        <dbReference type="ARBA" id="ARBA00022679"/>
    </source>
</evidence>
<dbReference type="InterPro" id="IPR029398">
    <property type="entry name" value="PolB_thumb"/>
</dbReference>
<feature type="region of interest" description="Disordered" evidence="18">
    <location>
        <begin position="266"/>
        <end position="294"/>
    </location>
</feature>
<dbReference type="SUPFAM" id="SSF81585">
    <property type="entry name" value="PsbU/PolX domain-like"/>
    <property type="match status" value="1"/>
</dbReference>
<dbReference type="InterPro" id="IPR028207">
    <property type="entry name" value="DNA_pol_B_palm_palm"/>
</dbReference>
<dbReference type="Pfam" id="PF10391">
    <property type="entry name" value="DNA_pol_lambd_f"/>
    <property type="match status" value="1"/>
</dbReference>
<evidence type="ECO:0000256" key="13">
    <source>
        <dbReference type="ARBA" id="ARBA00023204"/>
    </source>
</evidence>
<dbReference type="SUPFAM" id="SSF81301">
    <property type="entry name" value="Nucleotidyltransferase"/>
    <property type="match status" value="1"/>
</dbReference>
<comment type="similarity">
    <text evidence="3">Belongs to the DNA polymerase type-X family.</text>
</comment>
<dbReference type="EMBL" id="CP138582">
    <property type="protein sequence ID" value="WPG99607.1"/>
    <property type="molecule type" value="Genomic_DNA"/>
</dbReference>
<feature type="region of interest" description="Disordered" evidence="18">
    <location>
        <begin position="24"/>
        <end position="120"/>
    </location>
</feature>
<dbReference type="InterPro" id="IPR037160">
    <property type="entry name" value="DNA_Pol_thumb_sf"/>
</dbReference>
<keyword evidence="8" id="KW-0548">Nucleotidyltransferase</keyword>
<dbReference type="PROSITE" id="PS50172">
    <property type="entry name" value="BRCT"/>
    <property type="match status" value="1"/>
</dbReference>
<evidence type="ECO:0000256" key="9">
    <source>
        <dbReference type="ARBA" id="ARBA00022705"/>
    </source>
</evidence>
<keyword evidence="11" id="KW-0227">DNA damage</keyword>
<dbReference type="FunFam" id="1.10.150.110:FF:000005">
    <property type="entry name" value="DNA polymerase POL4"/>
    <property type="match status" value="1"/>
</dbReference>
<evidence type="ECO:0000256" key="11">
    <source>
        <dbReference type="ARBA" id="ARBA00022763"/>
    </source>
</evidence>
<gene>
    <name evidence="20" type="ORF">R9X50_00242500</name>
</gene>
<keyword evidence="21" id="KW-1185">Reference proteome</keyword>
<evidence type="ECO:0000256" key="17">
    <source>
        <dbReference type="PIRSR" id="PIRSR622312-50"/>
    </source>
</evidence>
<evidence type="ECO:0000256" key="16">
    <source>
        <dbReference type="ARBA" id="ARBA00049244"/>
    </source>
</evidence>
<dbReference type="AlphaFoldDB" id="A0AAQ3RAZ2"/>
<evidence type="ECO:0000256" key="6">
    <source>
        <dbReference type="ARBA" id="ARBA00022634"/>
    </source>
</evidence>
<dbReference type="GO" id="GO:0006303">
    <property type="term" value="P:double-strand break repair via nonhomologous end joining"/>
    <property type="evidence" value="ECO:0007669"/>
    <property type="project" value="TreeGrafter"/>
</dbReference>
<dbReference type="GO" id="GO:0016829">
    <property type="term" value="F:lyase activity"/>
    <property type="evidence" value="ECO:0007669"/>
    <property type="project" value="UniProtKB-KW"/>
</dbReference>
<dbReference type="CDD" id="cd00141">
    <property type="entry name" value="NT_POLXc"/>
    <property type="match status" value="1"/>
</dbReference>
<accession>A0AAQ3RAZ2</accession>
<dbReference type="SMART" id="SM00483">
    <property type="entry name" value="POLXc"/>
    <property type="match status" value="1"/>
</dbReference>
<dbReference type="Pfam" id="PF14716">
    <property type="entry name" value="HHH_8"/>
    <property type="match status" value="1"/>
</dbReference>
<dbReference type="EC" id="2.7.7.7" evidence="4"/>
<keyword evidence="12" id="KW-0239">DNA-directed DNA polymerase</keyword>
<dbReference type="InterPro" id="IPR001357">
    <property type="entry name" value="BRCT_dom"/>
</dbReference>
<evidence type="ECO:0000256" key="2">
    <source>
        <dbReference type="ARBA" id="ARBA00004123"/>
    </source>
</evidence>
<dbReference type="InterPro" id="IPR010996">
    <property type="entry name" value="HHH_MUS81"/>
</dbReference>
<evidence type="ECO:0000256" key="14">
    <source>
        <dbReference type="ARBA" id="ARBA00023239"/>
    </source>
</evidence>
<comment type="subcellular location">
    <subcellularLocation>
        <location evidence="2">Nucleus</location>
    </subcellularLocation>
</comment>
<evidence type="ECO:0000256" key="1">
    <source>
        <dbReference type="ARBA" id="ARBA00001936"/>
    </source>
</evidence>
<evidence type="ECO:0000256" key="8">
    <source>
        <dbReference type="ARBA" id="ARBA00022695"/>
    </source>
</evidence>
<sequence length="736" mass="82475">MAETYRFERLRDKEIAYKDIERFLVESDDEPDPGRQSSMSFLKKATTKKSASIRQSNGQRSVARSASCSNLNTDKANLQRNERPVSTMNSHKAPTTLIKGNTFSGEPSDKMGSKAASASPSVIGKRKRDVANVKIAREAEQIFKNLHFYFFPNNDLHPARRMRIAKAIEFGAQWHKDWSSDITHVIVDKMMDFTKLTKFLKVNCLPEGVAVVSENYPAECISFRTVLEPLHAQFRVKGFESREHTSLQIKEAIQVAKPPLNLKPASKSVTARQFQTPSSQNPSPHRGFSKFVPDVPPTDALPVLDTSDAELKDGFGTAEFDVVIQQARELQHVPLDMEDEFPRRQSSSDSGDTDQETKGGIQSVKQPRKMLSIQDKFQCMQKHTANDPAGPNSSTIAILQQMATYYDQMGDEWRTRAYRKAMGTLRKHPTKVWTKEEALALPQIGDRLATKIEEIAFTSRLRRLDNARAHPADQILQTFMKVYGVGFAKASEWVKQGWTTLDDLIDNAELTQNQRIGIEHFEDFNSRIPRDEVAQHGECVRKALQSIDPAFEVIVGGSYRRGASTSGDIDCLITRPDTTLSQLRSIIVDKLVPSLTLSGFLVAALATTSKDTGSKWHGASCLASSTTWRRIDFLFVPSDELGAGETNNATYSLEASLTVLFAALIYFTGNDIFNRSLRLLASTKGMRLNQRGLFRDVIRGRGREKLSDGTLVEGRDEQRIFAALGVPWRPPEHRIC</sequence>
<comment type="cofactor">
    <cofactor evidence="1">
        <name>Mn(2+)</name>
        <dbReference type="ChEBI" id="CHEBI:29035"/>
    </cofactor>
</comment>
<dbReference type="Gene3D" id="1.10.150.20">
    <property type="entry name" value="5' to 3' exonuclease, C-terminal subdomain"/>
    <property type="match status" value="1"/>
</dbReference>
<keyword evidence="13" id="KW-0234">DNA repair</keyword>
<dbReference type="InterPro" id="IPR018944">
    <property type="entry name" value="DNA_pol_lambd_fingers_domain"/>
</dbReference>
<dbReference type="Pfam" id="PF14792">
    <property type="entry name" value="DNA_pol_B_palm"/>
    <property type="match status" value="1"/>
</dbReference>
<dbReference type="Gene3D" id="3.30.460.10">
    <property type="entry name" value="Beta Polymerase, domain 2"/>
    <property type="match status" value="1"/>
</dbReference>
<dbReference type="InterPro" id="IPR043519">
    <property type="entry name" value="NT_sf"/>
</dbReference>
<dbReference type="InterPro" id="IPR027421">
    <property type="entry name" value="DNA_pol_lamdba_lyase_dom_sf"/>
</dbReference>
<evidence type="ECO:0000256" key="10">
    <source>
        <dbReference type="ARBA" id="ARBA00022723"/>
    </source>
</evidence>
<proteinExistence type="inferred from homology"/>
<feature type="domain" description="BRCT" evidence="19">
    <location>
        <begin position="138"/>
        <end position="228"/>
    </location>
</feature>
<evidence type="ECO:0000256" key="4">
    <source>
        <dbReference type="ARBA" id="ARBA00012417"/>
    </source>
</evidence>
<dbReference type="GO" id="GO:0003887">
    <property type="term" value="F:DNA-directed DNA polymerase activity"/>
    <property type="evidence" value="ECO:0007669"/>
    <property type="project" value="UniProtKB-KW"/>
</dbReference>
<dbReference type="GO" id="GO:0003677">
    <property type="term" value="F:DNA binding"/>
    <property type="evidence" value="ECO:0007669"/>
    <property type="project" value="InterPro"/>
</dbReference>
<feature type="region of interest" description="Disordered" evidence="18">
    <location>
        <begin position="333"/>
        <end position="367"/>
    </location>
</feature>
<dbReference type="InterPro" id="IPR036420">
    <property type="entry name" value="BRCT_dom_sf"/>
</dbReference>
<dbReference type="PRINTS" id="PR00869">
    <property type="entry name" value="DNAPOLX"/>
</dbReference>
<dbReference type="InterPro" id="IPR002008">
    <property type="entry name" value="DNA_pol_X_beta-like"/>
</dbReference>
<evidence type="ECO:0000256" key="15">
    <source>
        <dbReference type="ARBA" id="ARBA00023242"/>
    </source>
</evidence>
<dbReference type="FunFam" id="1.10.150.20:FF:000010">
    <property type="entry name" value="DNA polymerase lambda"/>
    <property type="match status" value="1"/>
</dbReference>
<feature type="compositionally biased region" description="Polar residues" evidence="18">
    <location>
        <begin position="48"/>
        <end position="105"/>
    </location>
</feature>
<dbReference type="PRINTS" id="PR00870">
    <property type="entry name" value="DNAPOLXBETA"/>
</dbReference>
<evidence type="ECO:0000256" key="12">
    <source>
        <dbReference type="ARBA" id="ARBA00022932"/>
    </source>
</evidence>
<evidence type="ECO:0000256" key="18">
    <source>
        <dbReference type="SAM" id="MobiDB-lite"/>
    </source>
</evidence>
<dbReference type="GO" id="GO:0046872">
    <property type="term" value="F:metal ion binding"/>
    <property type="evidence" value="ECO:0007669"/>
    <property type="project" value="UniProtKB-KW"/>
</dbReference>
<evidence type="ECO:0000256" key="5">
    <source>
        <dbReference type="ARBA" id="ARBA00016513"/>
    </source>
</evidence>
<dbReference type="SUPFAM" id="SSF52113">
    <property type="entry name" value="BRCT domain"/>
    <property type="match status" value="1"/>
</dbReference>
<keyword evidence="6" id="KW-0237">DNA synthesis</keyword>
<evidence type="ECO:0000256" key="3">
    <source>
        <dbReference type="ARBA" id="ARBA00008323"/>
    </source>
</evidence>
<keyword evidence="9" id="KW-0235">DNA replication</keyword>
<comment type="catalytic activity">
    <reaction evidence="16">
        <text>DNA(n) + a 2'-deoxyribonucleoside 5'-triphosphate = DNA(n+1) + diphosphate</text>
        <dbReference type="Rhea" id="RHEA:22508"/>
        <dbReference type="Rhea" id="RHEA-COMP:17339"/>
        <dbReference type="Rhea" id="RHEA-COMP:17340"/>
        <dbReference type="ChEBI" id="CHEBI:33019"/>
        <dbReference type="ChEBI" id="CHEBI:61560"/>
        <dbReference type="ChEBI" id="CHEBI:173112"/>
        <dbReference type="EC" id="2.7.7.7"/>
    </reaction>
</comment>
<dbReference type="GO" id="GO:0005634">
    <property type="term" value="C:nucleus"/>
    <property type="evidence" value="ECO:0007669"/>
    <property type="project" value="UniProtKB-SubCell"/>
</dbReference>
<dbReference type="InterPro" id="IPR002054">
    <property type="entry name" value="DNA-dir_DNA_pol_X"/>
</dbReference>
<keyword evidence="7" id="KW-0808">Transferase</keyword>
<name>A0AAQ3RAZ2_9PEZI</name>
<keyword evidence="14" id="KW-0456">Lyase</keyword>
<organism evidence="20 21">
    <name type="scientific">Acrodontium crateriforme</name>
    <dbReference type="NCBI Taxonomy" id="150365"/>
    <lineage>
        <taxon>Eukaryota</taxon>
        <taxon>Fungi</taxon>
        <taxon>Dikarya</taxon>
        <taxon>Ascomycota</taxon>
        <taxon>Pezizomycotina</taxon>
        <taxon>Dothideomycetes</taxon>
        <taxon>Dothideomycetidae</taxon>
        <taxon>Mycosphaerellales</taxon>
        <taxon>Teratosphaeriaceae</taxon>
        <taxon>Acrodontium</taxon>
    </lineage>
</organism>
<dbReference type="Gene3D" id="1.10.150.110">
    <property type="entry name" value="DNA polymerase beta, N-terminal domain-like"/>
    <property type="match status" value="1"/>
</dbReference>
<dbReference type="Pfam" id="PF14791">
    <property type="entry name" value="DNA_pol_B_thumb"/>
    <property type="match status" value="1"/>
</dbReference>
<protein>
    <recommendedName>
        <fullName evidence="5">DNA polymerase lambda</fullName>
        <ecNumber evidence="4">2.7.7.7</ecNumber>
    </recommendedName>
</protein>
<dbReference type="Gene3D" id="3.30.210.10">
    <property type="entry name" value="DNA polymerase, thumb domain"/>
    <property type="match status" value="1"/>
</dbReference>
<evidence type="ECO:0000313" key="20">
    <source>
        <dbReference type="EMBL" id="WPG99607.1"/>
    </source>
</evidence>
<dbReference type="Gene3D" id="3.40.50.10190">
    <property type="entry name" value="BRCT domain"/>
    <property type="match status" value="1"/>
</dbReference>
<dbReference type="SUPFAM" id="SSF47802">
    <property type="entry name" value="DNA polymerase beta, N-terminal domain-like"/>
    <property type="match status" value="1"/>
</dbReference>
<keyword evidence="10" id="KW-0479">Metal-binding</keyword>
<dbReference type="Proteomes" id="UP001303373">
    <property type="component" value="Chromosome 3"/>
</dbReference>
<reference evidence="20 21" key="1">
    <citation type="submission" date="2023-11" db="EMBL/GenBank/DDBJ databases">
        <title>An acidophilic fungus is an integral part of prey digestion in a carnivorous sundew plant.</title>
        <authorList>
            <person name="Tsai I.J."/>
        </authorList>
    </citation>
    <scope>NUCLEOTIDE SEQUENCE [LARGE SCALE GENOMIC DNA]</scope>
    <source>
        <strain evidence="20">169a</strain>
    </source>
</reference>